<sequence>MRKPLRFWVTGVIIMLAAATGALALYLAPGFGAAPQGERKALIARSPHYRDGQFQNQEPTRVFTGEGNQWAAWGEFLFKRIDNLKPARPLPLVHTDIASLDKNEAVALWLGHSSWYIQLAGKRILIDPVFSGYASPFALFNRAFTGDYPWSANDMPEIDLLVISHDHYDHLDYATIRALRPKIRQVVTPLGVGSHLEAWGVSPSRISELDWQQSVSIADDLTLYALPARHFSGRGLKGNQTLWASFLFETPQQKLYYSGDSGYGPHFKAIGERFGGVDLAIMENGQYDRDWKQIHMMPEETAQAAQDLGAKRVLPGHNGRFAMAKHAWNDPLKRLAAASQDKPWQLLTPRPGEPVRLMDTQQRFRAWWEDDETVEPR</sequence>
<dbReference type="AlphaFoldDB" id="A0A0J8VRS5"/>
<dbReference type="InterPro" id="IPR001279">
    <property type="entry name" value="Metallo-B-lactamas"/>
</dbReference>
<dbReference type="InterPro" id="IPR036866">
    <property type="entry name" value="RibonucZ/Hydroxyglut_hydro"/>
</dbReference>
<dbReference type="PANTHER" id="PTHR15032">
    <property type="entry name" value="N-ACYL-PHOSPHATIDYLETHANOLAMINE-HYDROLYZING PHOSPHOLIPASE D"/>
    <property type="match status" value="1"/>
</dbReference>
<feature type="domain" description="Metallo-beta-lactamase" evidence="1">
    <location>
        <begin position="111"/>
        <end position="317"/>
    </location>
</feature>
<gene>
    <name evidence="2" type="ORF">ACH50_01845</name>
</gene>
<dbReference type="RefSeq" id="WP_028019848.1">
    <property type="nucleotide sequence ID" value="NZ_LFEJ01000003.1"/>
</dbReference>
<dbReference type="OrthoDB" id="9805728at2"/>
<dbReference type="Gene3D" id="3.60.15.10">
    <property type="entry name" value="Ribonuclease Z/Hydroxyacylglutathione hydrolase-like"/>
    <property type="match status" value="1"/>
</dbReference>
<organism evidence="2 3">
    <name type="scientific">Franconibacter pulveris</name>
    <dbReference type="NCBI Taxonomy" id="435910"/>
    <lineage>
        <taxon>Bacteria</taxon>
        <taxon>Pseudomonadati</taxon>
        <taxon>Pseudomonadota</taxon>
        <taxon>Gammaproteobacteria</taxon>
        <taxon>Enterobacterales</taxon>
        <taxon>Enterobacteriaceae</taxon>
        <taxon>Franconibacter</taxon>
    </lineage>
</organism>
<reference evidence="2 3" key="1">
    <citation type="submission" date="2015-06" db="EMBL/GenBank/DDBJ databases">
        <title>Genome sequencing of Cronobacter sp. strain DJ34 isolated from petroleum contaminated sludge of Duliajan Oil Fields, Assam, India.</title>
        <authorList>
            <person name="Pal S."/>
            <person name="Banerjee T.D."/>
            <person name="Roy A."/>
            <person name="Sar P."/>
            <person name="Kazy S.K."/>
        </authorList>
    </citation>
    <scope>NUCLEOTIDE SEQUENCE [LARGE SCALE GENOMIC DNA]</scope>
    <source>
        <strain evidence="2 3">DJ34</strain>
    </source>
</reference>
<dbReference type="EMBL" id="LFEJ01000003">
    <property type="protein sequence ID" value="KMV36178.1"/>
    <property type="molecule type" value="Genomic_DNA"/>
</dbReference>
<proteinExistence type="predicted"/>
<name>A0A0J8VRS5_9ENTR</name>
<comment type="caution">
    <text evidence="2">The sequence shown here is derived from an EMBL/GenBank/DDBJ whole genome shotgun (WGS) entry which is preliminary data.</text>
</comment>
<dbReference type="PATRIC" id="fig|1656095.3.peg.140"/>
<accession>A0A0J8VRS5</accession>
<evidence type="ECO:0000313" key="2">
    <source>
        <dbReference type="EMBL" id="KMV36178.1"/>
    </source>
</evidence>
<dbReference type="SMART" id="SM00849">
    <property type="entry name" value="Lactamase_B"/>
    <property type="match status" value="1"/>
</dbReference>
<dbReference type="GO" id="GO:0005737">
    <property type="term" value="C:cytoplasm"/>
    <property type="evidence" value="ECO:0007669"/>
    <property type="project" value="TreeGrafter"/>
</dbReference>
<dbReference type="Proteomes" id="UP000037315">
    <property type="component" value="Unassembled WGS sequence"/>
</dbReference>
<keyword evidence="3" id="KW-1185">Reference proteome</keyword>
<dbReference type="STRING" id="1121863.GCA_000621185_00512"/>
<evidence type="ECO:0000313" key="3">
    <source>
        <dbReference type="Proteomes" id="UP000037315"/>
    </source>
</evidence>
<dbReference type="Pfam" id="PF12706">
    <property type="entry name" value="Lactamase_B_2"/>
    <property type="match status" value="1"/>
</dbReference>
<dbReference type="PANTHER" id="PTHR15032:SF4">
    <property type="entry name" value="N-ACYL-PHOSPHATIDYLETHANOLAMINE-HYDROLYZING PHOSPHOLIPASE D"/>
    <property type="match status" value="1"/>
</dbReference>
<evidence type="ECO:0000259" key="1">
    <source>
        <dbReference type="SMART" id="SM00849"/>
    </source>
</evidence>
<dbReference type="SUPFAM" id="SSF56281">
    <property type="entry name" value="Metallo-hydrolase/oxidoreductase"/>
    <property type="match status" value="1"/>
</dbReference>
<protein>
    <submittedName>
        <fullName evidence="2">Beta-lactamase</fullName>
    </submittedName>
</protein>